<dbReference type="Proteomes" id="UP000054018">
    <property type="component" value="Unassembled WGS sequence"/>
</dbReference>
<dbReference type="Gene3D" id="3.40.50.12780">
    <property type="entry name" value="N-terminal domain of ligase-like"/>
    <property type="match status" value="1"/>
</dbReference>
<evidence type="ECO:0000259" key="2">
    <source>
        <dbReference type="Pfam" id="PF00501"/>
    </source>
</evidence>
<dbReference type="STRING" id="765257.A0A0C9ZGT2"/>
<dbReference type="Pfam" id="PF00501">
    <property type="entry name" value="AMP-binding"/>
    <property type="match status" value="1"/>
</dbReference>
<dbReference type="EMBL" id="KN833692">
    <property type="protein sequence ID" value="KIK28446.1"/>
    <property type="molecule type" value="Genomic_DNA"/>
</dbReference>
<protein>
    <recommendedName>
        <fullName evidence="2">AMP-dependent synthetase/ligase domain-containing protein</fullName>
    </recommendedName>
</protein>
<accession>A0A0C9ZGT2</accession>
<comment type="similarity">
    <text evidence="1">Belongs to the ATP-dependent AMP-binding enzyme family.</text>
</comment>
<dbReference type="PANTHER" id="PTHR43201">
    <property type="entry name" value="ACYL-COA SYNTHETASE"/>
    <property type="match status" value="1"/>
</dbReference>
<sequence length="537" mass="60022">MTSYHSHLTVLEQSAALYPSAFAFRVPISDPLTGRVHDWLPISYQQFKEDVEVTARHWCGVFRAQGIPHGSVIGLWLSGIDYQDVLHIYGISRAGYVPQLFSIRLPNPDVVHELLREANARALIFASEFAASTASFSVPVYPAVHKRDMGVNSATLPPLASSAEGNDVVFIFHTSGSTSGRPKLVPCNRRWLHSVVDKARITTAPQDPQRWDVTVTIGSMCHIGQNFMLIGSLQHGTCTVQATKQGFSSEELLDMIQRCGLNRLNQFSTFLSIHLRNSRQNPKLLQALRHLDQVLYSGLPLDRDDEDWAYTNGLKMKNLFGSTECGAMLLSIGGTSRDARFLRPLPGTSYKFVPIDRDPDSEDTHQSSIQLLELVILAESGDCPDTSLRTDDGHFHTGDLFQETTPGAYVFRGRNDDWIKSESSLRCDTKAIEDNVRSTCGDLIGECIVVGTGRPSPALFVEPAAGVDHERLQREILRKTRAFHSRRYLHERITRKELVIIVPPKSLPRTSTKGNVRRKAVEELYKARLDDIYSSLN</sequence>
<evidence type="ECO:0000313" key="4">
    <source>
        <dbReference type="Proteomes" id="UP000054018"/>
    </source>
</evidence>
<name>A0A0C9ZGT2_9AGAM</name>
<dbReference type="InterPro" id="IPR042099">
    <property type="entry name" value="ANL_N_sf"/>
</dbReference>
<dbReference type="GO" id="GO:0006631">
    <property type="term" value="P:fatty acid metabolic process"/>
    <property type="evidence" value="ECO:0007669"/>
    <property type="project" value="TreeGrafter"/>
</dbReference>
<reference evidence="4" key="2">
    <citation type="submission" date="2015-01" db="EMBL/GenBank/DDBJ databases">
        <title>Evolutionary Origins and Diversification of the Mycorrhizal Mutualists.</title>
        <authorList>
            <consortium name="DOE Joint Genome Institute"/>
            <consortium name="Mycorrhizal Genomics Consortium"/>
            <person name="Kohler A."/>
            <person name="Kuo A."/>
            <person name="Nagy L.G."/>
            <person name="Floudas D."/>
            <person name="Copeland A."/>
            <person name="Barry K.W."/>
            <person name="Cichocki N."/>
            <person name="Veneault-Fourrey C."/>
            <person name="LaButti K."/>
            <person name="Lindquist E.A."/>
            <person name="Lipzen A."/>
            <person name="Lundell T."/>
            <person name="Morin E."/>
            <person name="Murat C."/>
            <person name="Riley R."/>
            <person name="Ohm R."/>
            <person name="Sun H."/>
            <person name="Tunlid A."/>
            <person name="Henrissat B."/>
            <person name="Grigoriev I.V."/>
            <person name="Hibbett D.S."/>
            <person name="Martin F."/>
        </authorList>
    </citation>
    <scope>NUCLEOTIDE SEQUENCE [LARGE SCALE GENOMIC DNA]</scope>
    <source>
        <strain evidence="4">441</strain>
    </source>
</reference>
<reference evidence="3 4" key="1">
    <citation type="submission" date="2014-04" db="EMBL/GenBank/DDBJ databases">
        <authorList>
            <consortium name="DOE Joint Genome Institute"/>
            <person name="Kuo A."/>
            <person name="Kohler A."/>
            <person name="Costa M.D."/>
            <person name="Nagy L.G."/>
            <person name="Floudas D."/>
            <person name="Copeland A."/>
            <person name="Barry K.W."/>
            <person name="Cichocki N."/>
            <person name="Veneault-Fourrey C."/>
            <person name="LaButti K."/>
            <person name="Lindquist E.A."/>
            <person name="Lipzen A."/>
            <person name="Lundell T."/>
            <person name="Morin E."/>
            <person name="Murat C."/>
            <person name="Sun H."/>
            <person name="Tunlid A."/>
            <person name="Henrissat B."/>
            <person name="Grigoriev I.V."/>
            <person name="Hibbett D.S."/>
            <person name="Martin F."/>
            <person name="Nordberg H.P."/>
            <person name="Cantor M.N."/>
            <person name="Hua S.X."/>
        </authorList>
    </citation>
    <scope>NUCLEOTIDE SEQUENCE [LARGE SCALE GENOMIC DNA]</scope>
    <source>
        <strain evidence="3 4">441</strain>
    </source>
</reference>
<evidence type="ECO:0000256" key="1">
    <source>
        <dbReference type="ARBA" id="ARBA00006432"/>
    </source>
</evidence>
<proteinExistence type="inferred from homology"/>
<keyword evidence="4" id="KW-1185">Reference proteome</keyword>
<dbReference type="InterPro" id="IPR000873">
    <property type="entry name" value="AMP-dep_synth/lig_dom"/>
</dbReference>
<dbReference type="SUPFAM" id="SSF56801">
    <property type="entry name" value="Acetyl-CoA synthetase-like"/>
    <property type="match status" value="1"/>
</dbReference>
<dbReference type="AlphaFoldDB" id="A0A0C9ZGT2"/>
<gene>
    <name evidence="3" type="ORF">PISMIDRAFT_582699</name>
</gene>
<dbReference type="Pfam" id="PF23562">
    <property type="entry name" value="AMP-binding_C_3"/>
    <property type="match status" value="1"/>
</dbReference>
<organism evidence="3 4">
    <name type="scientific">Pisolithus microcarpus 441</name>
    <dbReference type="NCBI Taxonomy" id="765257"/>
    <lineage>
        <taxon>Eukaryota</taxon>
        <taxon>Fungi</taxon>
        <taxon>Dikarya</taxon>
        <taxon>Basidiomycota</taxon>
        <taxon>Agaricomycotina</taxon>
        <taxon>Agaricomycetes</taxon>
        <taxon>Agaricomycetidae</taxon>
        <taxon>Boletales</taxon>
        <taxon>Sclerodermatineae</taxon>
        <taxon>Pisolithaceae</taxon>
        <taxon>Pisolithus</taxon>
    </lineage>
</organism>
<dbReference type="HOGENOM" id="CLU_037349_1_0_1"/>
<dbReference type="OrthoDB" id="429813at2759"/>
<evidence type="ECO:0000313" key="3">
    <source>
        <dbReference type="EMBL" id="KIK28446.1"/>
    </source>
</evidence>
<feature type="domain" description="AMP-dependent synthetase/ligase" evidence="2">
    <location>
        <begin position="13"/>
        <end position="353"/>
    </location>
</feature>
<dbReference type="PANTHER" id="PTHR43201:SF8">
    <property type="entry name" value="ACYL-COA SYNTHETASE FAMILY MEMBER 3"/>
    <property type="match status" value="1"/>
</dbReference>
<dbReference type="GO" id="GO:0031956">
    <property type="term" value="F:medium-chain fatty acid-CoA ligase activity"/>
    <property type="evidence" value="ECO:0007669"/>
    <property type="project" value="TreeGrafter"/>
</dbReference>